<comment type="caution">
    <text evidence="2">The sequence shown here is derived from an EMBL/GenBank/DDBJ whole genome shotgun (WGS) entry which is preliminary data.</text>
</comment>
<protein>
    <submittedName>
        <fullName evidence="2">N-methylhydantoinase B</fullName>
        <ecNumber evidence="2">3.5.2.14</ecNumber>
    </submittedName>
</protein>
<reference evidence="2 3" key="1">
    <citation type="submission" date="2020-08" db="EMBL/GenBank/DDBJ databases">
        <title>Genomic Encyclopedia of Type Strains, Phase IV (KMG-IV): sequencing the most valuable type-strain genomes for metagenomic binning, comparative biology and taxonomic classification.</title>
        <authorList>
            <person name="Goeker M."/>
        </authorList>
    </citation>
    <scope>NUCLEOTIDE SEQUENCE [LARGE SCALE GENOMIC DNA]</scope>
    <source>
        <strain evidence="2 3">DSM 25079</strain>
    </source>
</reference>
<accession>A0A7W9AFN6</accession>
<dbReference type="Proteomes" id="UP000549617">
    <property type="component" value="Unassembled WGS sequence"/>
</dbReference>
<dbReference type="GO" id="GO:0017168">
    <property type="term" value="F:5-oxoprolinase (ATP-hydrolyzing) activity"/>
    <property type="evidence" value="ECO:0007669"/>
    <property type="project" value="TreeGrafter"/>
</dbReference>
<dbReference type="PANTHER" id="PTHR11365:SF23">
    <property type="entry name" value="HYPOTHETICAL 5-OXOPROLINASE (EUROFUNG)-RELATED"/>
    <property type="match status" value="1"/>
</dbReference>
<dbReference type="RefSeq" id="WP_184015424.1">
    <property type="nucleotide sequence ID" value="NZ_JACIJC010000001.1"/>
</dbReference>
<name>A0A7W9AFN6_9SPHN</name>
<dbReference type="GO" id="GO:0006749">
    <property type="term" value="P:glutathione metabolic process"/>
    <property type="evidence" value="ECO:0007669"/>
    <property type="project" value="TreeGrafter"/>
</dbReference>
<dbReference type="GO" id="GO:0005829">
    <property type="term" value="C:cytosol"/>
    <property type="evidence" value="ECO:0007669"/>
    <property type="project" value="TreeGrafter"/>
</dbReference>
<proteinExistence type="predicted"/>
<dbReference type="Pfam" id="PF02538">
    <property type="entry name" value="Hydantoinase_B"/>
    <property type="match status" value="1"/>
</dbReference>
<keyword evidence="3" id="KW-1185">Reference proteome</keyword>
<sequence>MTEQQLSGARLAVLRSRIDGIARKMSNAVLRAGRSGVLNRAKDLSCAIVTPGCDLLSAADSLPIHVLSGPDLMARVMHDFHPVLRAGDAFLHNSPYHGCSHAADHTILVPVIDETGVHRFTVMVKAHQADIGDSAPTTYFAGARDVYEEGALIFPAVKIQEDYVTNEDIVRMCRARIRVPDQWHGDFLAMVGAARTGEKELLSLGRELGWDVLEAFSRQWLDYGQRRVETAIAALPAGEASGQSTHDPMPGTPAEGVTIKASVKIDPEARRILVDLRDNIDVLPCGLNVSEACARTAALIGVFNSLGADIPKNAGSLSRVEVLIRENSVAGGGQHPVSFSVATTNIADRIVAAVQIAMGVLCPSAGIAEVGSVNPPHKGVISGNDPITGHPFINQLFLGSTGGPGSAHGDAWLTYSHAGNGGLCFVDSIEMAELHHPIRVLSRQLLIDTEGAGRFCGAPSLEVELGPKGGDVEIAYISDGVINPAQGTQHGGPGGRADQAKREASGQITALPPIGRLLLHPGEAVVSTGAGGGGFGDPHQRDPRLVARDVRDRRISTERAAVVYGVALDDFLQIDAARTAQFRAKGPR</sequence>
<dbReference type="GO" id="GO:0047423">
    <property type="term" value="F:N-methylhydantoinase (ATP-hydrolyzing) activity"/>
    <property type="evidence" value="ECO:0007669"/>
    <property type="project" value="UniProtKB-EC"/>
</dbReference>
<evidence type="ECO:0000313" key="2">
    <source>
        <dbReference type="EMBL" id="MBB5684805.1"/>
    </source>
</evidence>
<dbReference type="EC" id="3.5.2.14" evidence="2"/>
<dbReference type="AlphaFoldDB" id="A0A7W9AFN6"/>
<dbReference type="PANTHER" id="PTHR11365">
    <property type="entry name" value="5-OXOPROLINASE RELATED"/>
    <property type="match status" value="1"/>
</dbReference>
<keyword evidence="2" id="KW-0378">Hydrolase</keyword>
<dbReference type="EMBL" id="JACIJC010000001">
    <property type="protein sequence ID" value="MBB5684805.1"/>
    <property type="molecule type" value="Genomic_DNA"/>
</dbReference>
<evidence type="ECO:0000313" key="3">
    <source>
        <dbReference type="Proteomes" id="UP000549617"/>
    </source>
</evidence>
<dbReference type="InterPro" id="IPR003692">
    <property type="entry name" value="Hydantoinase_B"/>
</dbReference>
<feature type="domain" description="Hydantoinase B/oxoprolinase" evidence="1">
    <location>
        <begin position="10"/>
        <end position="538"/>
    </location>
</feature>
<dbReference type="InterPro" id="IPR045079">
    <property type="entry name" value="Oxoprolinase-like"/>
</dbReference>
<gene>
    <name evidence="2" type="ORF">FHS49_000796</name>
</gene>
<organism evidence="2 3">
    <name type="scientific">Sphingobium boeckii</name>
    <dbReference type="NCBI Taxonomy" id="1082345"/>
    <lineage>
        <taxon>Bacteria</taxon>
        <taxon>Pseudomonadati</taxon>
        <taxon>Pseudomonadota</taxon>
        <taxon>Alphaproteobacteria</taxon>
        <taxon>Sphingomonadales</taxon>
        <taxon>Sphingomonadaceae</taxon>
        <taxon>Sphingobium</taxon>
    </lineage>
</organism>
<evidence type="ECO:0000259" key="1">
    <source>
        <dbReference type="Pfam" id="PF02538"/>
    </source>
</evidence>